<dbReference type="InterPro" id="IPR020843">
    <property type="entry name" value="ER"/>
</dbReference>
<dbReference type="GO" id="GO:0004312">
    <property type="term" value="F:fatty acid synthase activity"/>
    <property type="evidence" value="ECO:0007669"/>
    <property type="project" value="TreeGrafter"/>
</dbReference>
<dbReference type="InterPro" id="IPR014031">
    <property type="entry name" value="Ketoacyl_synth_C"/>
</dbReference>
<gene>
    <name evidence="10" type="ORF">IM811_005434</name>
</gene>
<dbReference type="CDD" id="cd05274">
    <property type="entry name" value="KR_FAS_SDR_x"/>
    <property type="match status" value="1"/>
</dbReference>
<dbReference type="GO" id="GO:0006633">
    <property type="term" value="P:fatty acid biosynthetic process"/>
    <property type="evidence" value="ECO:0007669"/>
    <property type="project" value="InterPro"/>
</dbReference>
<evidence type="ECO:0000256" key="4">
    <source>
        <dbReference type="ARBA" id="ARBA00023002"/>
    </source>
</evidence>
<dbReference type="Pfam" id="PF00109">
    <property type="entry name" value="ketoacyl-synt"/>
    <property type="match status" value="1"/>
</dbReference>
<dbReference type="SMART" id="SM00825">
    <property type="entry name" value="PKS_KS"/>
    <property type="match status" value="1"/>
</dbReference>
<evidence type="ECO:0000259" key="8">
    <source>
        <dbReference type="PROSITE" id="PS52004"/>
    </source>
</evidence>
<dbReference type="Pfam" id="PF21089">
    <property type="entry name" value="PKS_DH_N"/>
    <property type="match status" value="1"/>
</dbReference>
<keyword evidence="5" id="KW-0511">Multifunctional enzyme</keyword>
<feature type="domain" description="Ketosynthase family 3 (KS3)" evidence="8">
    <location>
        <begin position="9"/>
        <end position="416"/>
    </location>
</feature>
<comment type="caution">
    <text evidence="10">The sequence shown here is derived from an EMBL/GenBank/DDBJ whole genome shotgun (WGS) entry which is preliminary data.</text>
</comment>
<dbReference type="SMART" id="SM00829">
    <property type="entry name" value="PKS_ER"/>
    <property type="match status" value="1"/>
</dbReference>
<accession>A0A8H7K7F4</accession>
<dbReference type="Pfam" id="PF16197">
    <property type="entry name" value="KAsynt_C_assoc"/>
    <property type="match status" value="1"/>
</dbReference>
<dbReference type="PROSITE" id="PS00606">
    <property type="entry name" value="KS3_1"/>
    <property type="match status" value="1"/>
</dbReference>
<dbReference type="InterPro" id="IPR011032">
    <property type="entry name" value="GroES-like_sf"/>
</dbReference>
<reference evidence="10" key="1">
    <citation type="submission" date="2020-10" db="EMBL/GenBank/DDBJ databases">
        <title>High-Quality Genome Resource of Clonostachys rosea strain S41 by Oxford Nanopore Long-Read Sequencing.</title>
        <authorList>
            <person name="Wang H."/>
        </authorList>
    </citation>
    <scope>NUCLEOTIDE SEQUENCE</scope>
    <source>
        <strain evidence="10">S41</strain>
    </source>
</reference>
<evidence type="ECO:0008006" key="12">
    <source>
        <dbReference type="Google" id="ProtNLM"/>
    </source>
</evidence>
<evidence type="ECO:0000256" key="6">
    <source>
        <dbReference type="PROSITE-ProRule" id="PRU01363"/>
    </source>
</evidence>
<dbReference type="Pfam" id="PF08659">
    <property type="entry name" value="KR"/>
    <property type="match status" value="1"/>
</dbReference>
<protein>
    <recommendedName>
        <fullName evidence="12">Carrier domain-containing protein</fullName>
    </recommendedName>
</protein>
<dbReference type="InterPro" id="IPR049900">
    <property type="entry name" value="PKS_mFAS_DH"/>
</dbReference>
<dbReference type="InterPro" id="IPR009081">
    <property type="entry name" value="PP-bd_ACP"/>
</dbReference>
<evidence type="ECO:0000313" key="10">
    <source>
        <dbReference type="EMBL" id="KAF9744653.1"/>
    </source>
</evidence>
<dbReference type="Gene3D" id="3.40.47.10">
    <property type="match status" value="1"/>
</dbReference>
<dbReference type="GO" id="GO:0004315">
    <property type="term" value="F:3-oxoacyl-[acyl-carrier-protein] synthase activity"/>
    <property type="evidence" value="ECO:0007669"/>
    <property type="project" value="InterPro"/>
</dbReference>
<evidence type="ECO:0000313" key="11">
    <source>
        <dbReference type="Proteomes" id="UP000616885"/>
    </source>
</evidence>
<dbReference type="InterPro" id="IPR014043">
    <property type="entry name" value="Acyl_transferase_dom"/>
</dbReference>
<evidence type="ECO:0000259" key="7">
    <source>
        <dbReference type="PROSITE" id="PS50075"/>
    </source>
</evidence>
<dbReference type="SUPFAM" id="SSF53901">
    <property type="entry name" value="Thiolase-like"/>
    <property type="match status" value="1"/>
</dbReference>
<dbReference type="CDD" id="cd00833">
    <property type="entry name" value="PKS"/>
    <property type="match status" value="1"/>
</dbReference>
<evidence type="ECO:0000259" key="9">
    <source>
        <dbReference type="PROSITE" id="PS52019"/>
    </source>
</evidence>
<dbReference type="Pfam" id="PF23114">
    <property type="entry name" value="NAD-bd_HRPKS_sdrA"/>
    <property type="match status" value="1"/>
</dbReference>
<organism evidence="10 11">
    <name type="scientific">Bionectria ochroleuca</name>
    <name type="common">Gliocladium roseum</name>
    <dbReference type="NCBI Taxonomy" id="29856"/>
    <lineage>
        <taxon>Eukaryota</taxon>
        <taxon>Fungi</taxon>
        <taxon>Dikarya</taxon>
        <taxon>Ascomycota</taxon>
        <taxon>Pezizomycotina</taxon>
        <taxon>Sordariomycetes</taxon>
        <taxon>Hypocreomycetidae</taxon>
        <taxon>Hypocreales</taxon>
        <taxon>Bionectriaceae</taxon>
        <taxon>Clonostachys</taxon>
    </lineage>
</organism>
<dbReference type="Gene3D" id="3.40.366.10">
    <property type="entry name" value="Malonyl-Coenzyme A Acyl Carrier Protein, domain 2"/>
    <property type="match status" value="1"/>
</dbReference>
<dbReference type="SMART" id="SM00822">
    <property type="entry name" value="PKS_KR"/>
    <property type="match status" value="1"/>
</dbReference>
<dbReference type="PANTHER" id="PTHR43775">
    <property type="entry name" value="FATTY ACID SYNTHASE"/>
    <property type="match status" value="1"/>
</dbReference>
<dbReference type="InterPro" id="IPR016035">
    <property type="entry name" value="Acyl_Trfase/lysoPLipase"/>
</dbReference>
<dbReference type="Gene3D" id="3.90.180.10">
    <property type="entry name" value="Medium-chain alcohol dehydrogenases, catalytic domain"/>
    <property type="match status" value="1"/>
</dbReference>
<dbReference type="Proteomes" id="UP000616885">
    <property type="component" value="Unassembled WGS sequence"/>
</dbReference>
<dbReference type="Gene3D" id="3.40.50.720">
    <property type="entry name" value="NAD(P)-binding Rossmann-like Domain"/>
    <property type="match status" value="2"/>
</dbReference>
<dbReference type="GO" id="GO:0016491">
    <property type="term" value="F:oxidoreductase activity"/>
    <property type="evidence" value="ECO:0007669"/>
    <property type="project" value="UniProtKB-KW"/>
</dbReference>
<feature type="active site" description="Proton donor; for dehydratase activity" evidence="6">
    <location>
        <position position="1107"/>
    </location>
</feature>
<dbReference type="SUPFAM" id="SSF50129">
    <property type="entry name" value="GroES-like"/>
    <property type="match status" value="1"/>
</dbReference>
<keyword evidence="1" id="KW-0596">Phosphopantetheine</keyword>
<dbReference type="InterPro" id="IPR016039">
    <property type="entry name" value="Thiolase-like"/>
</dbReference>
<dbReference type="PROSITE" id="PS50075">
    <property type="entry name" value="CARRIER"/>
    <property type="match status" value="1"/>
</dbReference>
<keyword evidence="4" id="KW-0560">Oxidoreductase</keyword>
<dbReference type="PROSITE" id="PS52004">
    <property type="entry name" value="KS3_2"/>
    <property type="match status" value="1"/>
</dbReference>
<sequence>MNDIEFKGQQPIAIVGMGCRMPGEVRSPSDLWELLISKGVGRSDKFQRPGGFFLEDDLGSFDPSMFKISPAEAAWMDPQQRKLLEVVYEAFESSGTSLDEISGKRIGCFVGCFSLDFQFMALKEPDFRRSYITTGIDTGILPNRVSHVFNLKGPSTMLNTACSSSLYALDLACKAISSGECEGAIVGGTNLMMTVDQQMNTAKMGVLSPNSQSRPFDNSADGYARGEGIGALYLKPLSAALRDGDPVRSIIRSTVSSHNGYNKDGISHPNVEGQAALISLAYELANLDPEETSYIECHGTGTSVGDPIELEAIQKTMGGSRAPGNPILVGSVKGNVGHSEAASSIATIIKATLVLENGIIPPTAMHTNPTSSIPWDEFNVQVVTEPTSFPTTASVARIGINAFGYGGTNSHAILESAKTVIPEYCGHKGAYQVEMTGETQRSTQRSHLLLFSAHNAQTLQTSLSKITSSSMAHELKDLAYTLAVRRTKFDHRTFAVVQKDTFRSGVNDASNAIVSIKPKETVTAFVFTGQGAQWPSMGSSLLETYPSVLQTIQRLDKHLSTSKIPPSWTIESILTDPDQIHLVQEPEYAQPLCTAVQISLVNLMSQWGVKPVATVGHSSGEIAAAYAAGIISEETAIITAYLRGNVAASLRTDGAMLSIGLGAKDASTLIEEHESCRDRVVVACHNSSRNVTLSGDRDAIEKLKDAADAKGIFARVLRTGGKLITRDTRKTLQPRILICSNLHHRSTKHLYRQQSPVLFNSGVEEMLKEMTEVNLLVEVGPHPALKGPLRDICQTTNNSHVGYLNTLKRQENDVDQMLQLAGSLWSQGDQIDIERVTSVEEMGKLGTVQVRPGTLLVDLPTYGWTYPKPVLGEARASKEHRQMKEPRHDILGRRVIGASPLEPLWRNVLRHEDVPWLTQHQVAGEVMLPAAAYLALAMEAIEQVNAHSAQPIEIHSYTIRDVVISTATVVLDDDDGTETMFRLRPVDGNLNISEDGVKSQWYEFSASCCPYGTWKEAARGLVALNIKRQGVDSQRKILPDTPNRHSHSAWLARYKELGVYLGPAFHHIDDLWMDGKTNILRGDIGISQECGLMKDESRYVLHPTVIDSCLQPFAAMLHQGVLSDLRCNLIPTQFGEVTFFPPSREALGERCMVQQWSNYSGKRTHSANVQLVDHNGALIMDIVDSRSIEYRAALSQDLQGHLQEDLYMKLHWNVDHKYLSWANEAGHFDEQPLEKVLDIILHKETTSRVLSLHGNLNPDSMAARPAVQMTVAVSHQEKAKFDSQPEETGDLAYVDVDSMFLENEKVQQKFDVVIDSVKCAKSRMQQLRELTSPGGTLLLLREKDDHLEDCRSALESAGFSGVELCLADRIILSTALDPYLYTNGHGAHRQPIVLVYKDSPSSLQTVLSQKLQEEGWDVRSQRVASIEDISGARAILLCDTESPFLSELDEDHLKGLINLTETASSIIWITCGGLLQGELPQYGMTAGAARTIRIEKESLDLVTIDFDIATTSEDRVAALAVDVAYRQRTKGRNGESEYQLQGGVPFIGRVIPHRALHRRFVPDSGETERVEQSELPLLTAKLNNGVIEYECADEQLSDTLDPDHVEVRVTAIGLSAPDAADSSEFLSHELVGTVAKVGDNVRSVQPGTLVSALKLGSLSTLQRVPSDLVRPVPSCCSAYDAATIPSAYVTAMYSLVELSKVQAGENVVIVDGMGSVGQAAATLCRVFGANPIVITSSTLPASLLGSSGKSAPSIILQEPGSSITCQLGSLTNGRNIDVLFCSISTDRSIVTECGMLMAPLGRIVTLGYSPGSRSLLADLPPSSQNLSFFQLDMPSILKFRPKTVGLILEECWRLYSEGQIGPLGPVIFKKPTEIDQALHSIPEYMGSGKYVLAYDQQAVFNVVPRPNPLTFRDDASYLLVGCLGGLGRQVALWMADKGARHLIFVSRSGVGSRSATETVDTLRSLGTNVSVVKADITKRDELARLLGAVDPKYPIRGVLNAANVLDDGIFNKANISSWRRVTKTKVVGSLNLHELLKDHPLDFFVMTSSIAATLGSNGQANYSAANSMLDSLARHRRSRGLPAVSLILPAIFGIGMISENSKLEKAILMKGMYGIFEKEMLQAFEIAMRPQLSLPIDTDHIIVGMQPRRLGASVQSAAANLLSKEKLYLNWVAAQVGSEAGDGNNVTRNSGAERAKDVMAMIKDGGDQEEILQALVLQLSKRLSRLLMVEMDLISPTNKSVAGHGLDSMIGTEYRNWIFREFKFNIPFQQLLAGSLTISELARIILVQVSAVHANEVRQ</sequence>
<keyword evidence="2" id="KW-0597">Phosphoprotein</keyword>
<dbReference type="InterPro" id="IPR056501">
    <property type="entry name" value="NAD-bd_HRPKS_sdrA"/>
</dbReference>
<dbReference type="Pfam" id="PF02801">
    <property type="entry name" value="Ketoacyl-synt_C"/>
    <property type="match status" value="1"/>
</dbReference>
<dbReference type="InterPro" id="IPR032821">
    <property type="entry name" value="PKS_assoc"/>
</dbReference>
<dbReference type="InterPro" id="IPR036736">
    <property type="entry name" value="ACP-like_sf"/>
</dbReference>
<evidence type="ECO:0000256" key="2">
    <source>
        <dbReference type="ARBA" id="ARBA00022553"/>
    </source>
</evidence>
<dbReference type="SUPFAM" id="SSF52151">
    <property type="entry name" value="FabD/lysophospholipase-like"/>
    <property type="match status" value="1"/>
</dbReference>
<dbReference type="InterPro" id="IPR049552">
    <property type="entry name" value="PKS_DH_N"/>
</dbReference>
<dbReference type="Gene3D" id="3.10.129.110">
    <property type="entry name" value="Polyketide synthase dehydratase"/>
    <property type="match status" value="1"/>
</dbReference>
<dbReference type="Pfam" id="PF14765">
    <property type="entry name" value="PS-DH"/>
    <property type="match status" value="1"/>
</dbReference>
<dbReference type="InterPro" id="IPR020807">
    <property type="entry name" value="PKS_DH"/>
</dbReference>
<dbReference type="Pfam" id="PF00698">
    <property type="entry name" value="Acyl_transf_1"/>
    <property type="match status" value="1"/>
</dbReference>
<dbReference type="PANTHER" id="PTHR43775:SF37">
    <property type="entry name" value="SI:DKEY-61P9.11"/>
    <property type="match status" value="1"/>
</dbReference>
<keyword evidence="3" id="KW-0808">Transferase</keyword>
<proteinExistence type="predicted"/>
<feature type="domain" description="Carrier" evidence="7">
    <location>
        <begin position="2210"/>
        <end position="2289"/>
    </location>
</feature>
<dbReference type="EMBL" id="JADCTT010000014">
    <property type="protein sequence ID" value="KAF9744653.1"/>
    <property type="molecule type" value="Genomic_DNA"/>
</dbReference>
<name>A0A8H7K7F4_BIOOC</name>
<dbReference type="InterPro" id="IPR050091">
    <property type="entry name" value="PKS_NRPS_Biosynth_Enz"/>
</dbReference>
<dbReference type="SMART" id="SM00827">
    <property type="entry name" value="PKS_AT"/>
    <property type="match status" value="1"/>
</dbReference>
<dbReference type="InterPro" id="IPR057326">
    <property type="entry name" value="KR_dom"/>
</dbReference>
<evidence type="ECO:0000256" key="3">
    <source>
        <dbReference type="ARBA" id="ARBA00022679"/>
    </source>
</evidence>
<dbReference type="SUPFAM" id="SSF51735">
    <property type="entry name" value="NAD(P)-binding Rossmann-fold domains"/>
    <property type="match status" value="2"/>
</dbReference>
<evidence type="ECO:0000256" key="1">
    <source>
        <dbReference type="ARBA" id="ARBA00022450"/>
    </source>
</evidence>
<feature type="region of interest" description="N-terminal hotdog fold" evidence="6">
    <location>
        <begin position="888"/>
        <end position="1029"/>
    </location>
</feature>
<dbReference type="PROSITE" id="PS51257">
    <property type="entry name" value="PROKAR_LIPOPROTEIN"/>
    <property type="match status" value="1"/>
</dbReference>
<dbReference type="InterPro" id="IPR049551">
    <property type="entry name" value="PKS_DH_C"/>
</dbReference>
<dbReference type="SUPFAM" id="SSF47336">
    <property type="entry name" value="ACP-like"/>
    <property type="match status" value="1"/>
</dbReference>
<feature type="region of interest" description="C-terminal hotdog fold" evidence="6">
    <location>
        <begin position="1042"/>
        <end position="1196"/>
    </location>
</feature>
<dbReference type="PROSITE" id="PS52019">
    <property type="entry name" value="PKS_MFAS_DH"/>
    <property type="match status" value="1"/>
</dbReference>
<dbReference type="GO" id="GO:0044550">
    <property type="term" value="P:secondary metabolite biosynthetic process"/>
    <property type="evidence" value="ECO:0007669"/>
    <property type="project" value="TreeGrafter"/>
</dbReference>
<feature type="domain" description="PKS/mFAS DH" evidence="9">
    <location>
        <begin position="888"/>
        <end position="1196"/>
    </location>
</feature>
<dbReference type="InterPro" id="IPR001227">
    <property type="entry name" value="Ac_transferase_dom_sf"/>
</dbReference>
<feature type="active site" description="Proton acceptor; for dehydratase activity" evidence="6">
    <location>
        <position position="920"/>
    </location>
</feature>
<evidence type="ECO:0000256" key="5">
    <source>
        <dbReference type="ARBA" id="ARBA00023268"/>
    </source>
</evidence>
<dbReference type="InterPro" id="IPR042104">
    <property type="entry name" value="PKS_dehydratase_sf"/>
</dbReference>
<dbReference type="InterPro" id="IPR013968">
    <property type="entry name" value="PKS_KR"/>
</dbReference>
<dbReference type="CDD" id="cd05195">
    <property type="entry name" value="enoyl_red"/>
    <property type="match status" value="1"/>
</dbReference>
<dbReference type="SMART" id="SM00826">
    <property type="entry name" value="PKS_DH"/>
    <property type="match status" value="1"/>
</dbReference>
<dbReference type="InterPro" id="IPR014030">
    <property type="entry name" value="Ketoacyl_synth_N"/>
</dbReference>
<dbReference type="InterPro" id="IPR018201">
    <property type="entry name" value="Ketoacyl_synth_AS"/>
</dbReference>
<dbReference type="InterPro" id="IPR036291">
    <property type="entry name" value="NAD(P)-bd_dom_sf"/>
</dbReference>
<dbReference type="InterPro" id="IPR020841">
    <property type="entry name" value="PKS_Beta-ketoAc_synthase_dom"/>
</dbReference>